<keyword evidence="2" id="KW-1003">Cell membrane</keyword>
<dbReference type="AlphaFoldDB" id="A0A9D2L7S6"/>
<gene>
    <name evidence="7" type="ORF">H9716_06710</name>
</gene>
<evidence type="ECO:0000256" key="6">
    <source>
        <dbReference type="SAM" id="Phobius"/>
    </source>
</evidence>
<keyword evidence="4 6" id="KW-1133">Transmembrane helix</keyword>
<feature type="transmembrane region" description="Helical" evidence="6">
    <location>
        <begin position="391"/>
        <end position="410"/>
    </location>
</feature>
<comment type="subcellular location">
    <subcellularLocation>
        <location evidence="1">Cell membrane</location>
        <topology evidence="1">Multi-pass membrane protein</topology>
    </subcellularLocation>
</comment>
<organism evidence="7 8">
    <name type="scientific">Candidatus Enterocloster faecavium</name>
    <dbReference type="NCBI Taxonomy" id="2838560"/>
    <lineage>
        <taxon>Bacteria</taxon>
        <taxon>Bacillati</taxon>
        <taxon>Bacillota</taxon>
        <taxon>Clostridia</taxon>
        <taxon>Lachnospirales</taxon>
        <taxon>Lachnospiraceae</taxon>
        <taxon>Enterocloster</taxon>
    </lineage>
</organism>
<evidence type="ECO:0000313" key="8">
    <source>
        <dbReference type="Proteomes" id="UP000886804"/>
    </source>
</evidence>
<feature type="transmembrane region" description="Helical" evidence="6">
    <location>
        <begin position="305"/>
        <end position="323"/>
    </location>
</feature>
<keyword evidence="3 6" id="KW-0812">Transmembrane</keyword>
<protein>
    <submittedName>
        <fullName evidence="7">ABC transporter permease</fullName>
    </submittedName>
</protein>
<comment type="caution">
    <text evidence="7">The sequence shown here is derived from an EMBL/GenBank/DDBJ whole genome shotgun (WGS) entry which is preliminary data.</text>
</comment>
<dbReference type="Pfam" id="PF02653">
    <property type="entry name" value="BPD_transp_2"/>
    <property type="match status" value="1"/>
</dbReference>
<dbReference type="Proteomes" id="UP000886804">
    <property type="component" value="Unassembled WGS sequence"/>
</dbReference>
<name>A0A9D2L7S6_9FIRM</name>
<feature type="transmembrane region" description="Helical" evidence="6">
    <location>
        <begin position="361"/>
        <end position="379"/>
    </location>
</feature>
<reference evidence="7" key="1">
    <citation type="journal article" date="2021" name="PeerJ">
        <title>Extensive microbial diversity within the chicken gut microbiome revealed by metagenomics and culture.</title>
        <authorList>
            <person name="Gilroy R."/>
            <person name="Ravi A."/>
            <person name="Getino M."/>
            <person name="Pursley I."/>
            <person name="Horton D.L."/>
            <person name="Alikhan N.F."/>
            <person name="Baker D."/>
            <person name="Gharbi K."/>
            <person name="Hall N."/>
            <person name="Watson M."/>
            <person name="Adriaenssens E.M."/>
            <person name="Foster-Nyarko E."/>
            <person name="Jarju S."/>
            <person name="Secka A."/>
            <person name="Antonio M."/>
            <person name="Oren A."/>
            <person name="Chaudhuri R.R."/>
            <person name="La Ragione R."/>
            <person name="Hildebrand F."/>
            <person name="Pallen M.J."/>
        </authorList>
    </citation>
    <scope>NUCLEOTIDE SEQUENCE</scope>
    <source>
        <strain evidence="7">CHK188-4685</strain>
    </source>
</reference>
<proteinExistence type="predicted"/>
<evidence type="ECO:0000256" key="1">
    <source>
        <dbReference type="ARBA" id="ARBA00004651"/>
    </source>
</evidence>
<feature type="transmembrane region" description="Helical" evidence="6">
    <location>
        <begin position="188"/>
        <end position="208"/>
    </location>
</feature>
<feature type="transmembrane region" description="Helical" evidence="6">
    <location>
        <begin position="249"/>
        <end position="275"/>
    </location>
</feature>
<dbReference type="GO" id="GO:0005886">
    <property type="term" value="C:plasma membrane"/>
    <property type="evidence" value="ECO:0007669"/>
    <property type="project" value="UniProtKB-SubCell"/>
</dbReference>
<keyword evidence="5 6" id="KW-0472">Membrane</keyword>
<reference evidence="7" key="2">
    <citation type="submission" date="2021-04" db="EMBL/GenBank/DDBJ databases">
        <authorList>
            <person name="Gilroy R."/>
        </authorList>
    </citation>
    <scope>NUCLEOTIDE SEQUENCE</scope>
    <source>
        <strain evidence="7">CHK188-4685</strain>
    </source>
</reference>
<feature type="transmembrane region" description="Helical" evidence="6">
    <location>
        <begin position="83"/>
        <end position="110"/>
    </location>
</feature>
<feature type="transmembrane region" description="Helical" evidence="6">
    <location>
        <begin position="224"/>
        <end position="243"/>
    </location>
</feature>
<accession>A0A9D2L7S6</accession>
<feature type="transmembrane region" description="Helical" evidence="6">
    <location>
        <begin position="329"/>
        <end position="349"/>
    </location>
</feature>
<dbReference type="PANTHER" id="PTHR32196">
    <property type="entry name" value="ABC TRANSPORTER PERMEASE PROTEIN YPHD-RELATED-RELATED"/>
    <property type="match status" value="1"/>
</dbReference>
<feature type="transmembrane region" description="Helical" evidence="6">
    <location>
        <begin position="48"/>
        <end position="71"/>
    </location>
</feature>
<dbReference type="EMBL" id="DWYS01000082">
    <property type="protein sequence ID" value="HJB07545.1"/>
    <property type="molecule type" value="Genomic_DNA"/>
</dbReference>
<dbReference type="PANTHER" id="PTHR32196:SF15">
    <property type="entry name" value="SUGAR ABC TRANSPORTER PERMEASE PROTEIN"/>
    <property type="match status" value="1"/>
</dbReference>
<evidence type="ECO:0000256" key="4">
    <source>
        <dbReference type="ARBA" id="ARBA00022989"/>
    </source>
</evidence>
<dbReference type="GO" id="GO:0022857">
    <property type="term" value="F:transmembrane transporter activity"/>
    <property type="evidence" value="ECO:0007669"/>
    <property type="project" value="InterPro"/>
</dbReference>
<evidence type="ECO:0000256" key="5">
    <source>
        <dbReference type="ARBA" id="ARBA00023136"/>
    </source>
</evidence>
<evidence type="ECO:0000313" key="7">
    <source>
        <dbReference type="EMBL" id="HJB07545.1"/>
    </source>
</evidence>
<evidence type="ECO:0000256" key="2">
    <source>
        <dbReference type="ARBA" id="ARBA00022475"/>
    </source>
</evidence>
<sequence>MKNLKDFLLNNIVTVIFIILCTVSIILADQTAAFLLEQIVVRFFRNGVLVLSLIIPVIAGLGLNFGIVLGAMSAQTAVILVTYWNFGGIGGIFLMILLSTPISIILGILIGKLFNKTKGQEMITGMILGFFANGVYQFVYMVLVGTVIPVNNPDITISGGVGLVNTMQLTETATGAFDDFIRLPLDQAFLIGFIVYVVLIVGKTVYTAKMGTGVAKESWSKKRLIYFGAGLIYGAALIYIRLFNPKLNMAMAFVDVPVFTLILVALVAVVIQFLVNTKLGQDFRSVGQNMKVAVSAGINVDRTRIIAIVISTVLAAWGQVIYIQNIGNFATYTAHEQVATFAIAALLVGGASIKKATIGQAFLGIILFHILFTVAPMAGTNLFGNTQIGEYFRVFVSYGVIALALVLHTVKTMRQKIRQSQEDEI</sequence>
<feature type="transmembrane region" description="Helical" evidence="6">
    <location>
        <begin position="12"/>
        <end position="36"/>
    </location>
</feature>
<dbReference type="InterPro" id="IPR001851">
    <property type="entry name" value="ABC_transp_permease"/>
</dbReference>
<evidence type="ECO:0000256" key="3">
    <source>
        <dbReference type="ARBA" id="ARBA00022692"/>
    </source>
</evidence>
<feature type="transmembrane region" description="Helical" evidence="6">
    <location>
        <begin position="122"/>
        <end position="143"/>
    </location>
</feature>